<keyword evidence="1" id="KW-0472">Membrane</keyword>
<accession>A0A4T2BNF6</accession>
<organism evidence="2 3">
    <name type="scientific">Subtercola vilae</name>
    <dbReference type="NCBI Taxonomy" id="2056433"/>
    <lineage>
        <taxon>Bacteria</taxon>
        <taxon>Bacillati</taxon>
        <taxon>Actinomycetota</taxon>
        <taxon>Actinomycetes</taxon>
        <taxon>Micrococcales</taxon>
        <taxon>Microbacteriaceae</taxon>
        <taxon>Subtercola</taxon>
    </lineage>
</organism>
<dbReference type="AlphaFoldDB" id="A0A4T2BNF6"/>
<keyword evidence="1" id="KW-1133">Transmembrane helix</keyword>
<gene>
    <name evidence="2" type="ORF">D4765_15845</name>
</gene>
<keyword evidence="1" id="KW-0812">Transmembrane</keyword>
<protein>
    <submittedName>
        <fullName evidence="2">Uncharacterized protein</fullName>
    </submittedName>
</protein>
<reference evidence="2 3" key="1">
    <citation type="journal article" date="2019" name="Microorganisms">
        <title>Systematic Affiliation and Genome Analysis of Subtercola vilae DB165(T) with Particular Emphasis on Cold Adaptation of an Isolate from a High-Altitude Cold Volcano Lake.</title>
        <authorList>
            <person name="Villalobos A.S."/>
            <person name="Wiese J."/>
            <person name="Imhoff J.F."/>
            <person name="Dorador C."/>
            <person name="Keller A."/>
            <person name="Hentschel U."/>
        </authorList>
    </citation>
    <scope>NUCLEOTIDE SEQUENCE [LARGE SCALE GENOMIC DNA]</scope>
    <source>
        <strain evidence="2 3">DB165</strain>
    </source>
</reference>
<dbReference type="Proteomes" id="UP000306192">
    <property type="component" value="Unassembled WGS sequence"/>
</dbReference>
<feature type="transmembrane region" description="Helical" evidence="1">
    <location>
        <begin position="21"/>
        <end position="40"/>
    </location>
</feature>
<evidence type="ECO:0000256" key="1">
    <source>
        <dbReference type="SAM" id="Phobius"/>
    </source>
</evidence>
<evidence type="ECO:0000313" key="2">
    <source>
        <dbReference type="EMBL" id="TIH32252.1"/>
    </source>
</evidence>
<keyword evidence="3" id="KW-1185">Reference proteome</keyword>
<feature type="transmembrane region" description="Helical" evidence="1">
    <location>
        <begin position="46"/>
        <end position="65"/>
    </location>
</feature>
<sequence>MNLTYVRGRSAFELQSLALKLGRYLAIGIVVAVILAFIDFGQRGPTGIAAIIVGLPCALSIPLVWTPLKLVANVREISEVKNGYTTLRDAHQDVQELEPATFRLLRQPGEPYLSPEQRHDRLSGDGSQIPAIAVATRSGKPGIRLSAGERVVTIISAVCLTIGLAAKLLS</sequence>
<dbReference type="EMBL" id="QYRT01000041">
    <property type="protein sequence ID" value="TIH32252.1"/>
    <property type="molecule type" value="Genomic_DNA"/>
</dbReference>
<name>A0A4T2BNF6_9MICO</name>
<comment type="caution">
    <text evidence="2">The sequence shown here is derived from an EMBL/GenBank/DDBJ whole genome shotgun (WGS) entry which is preliminary data.</text>
</comment>
<dbReference type="RefSeq" id="WP_136643289.1">
    <property type="nucleotide sequence ID" value="NZ_QYRT01000041.1"/>
</dbReference>
<evidence type="ECO:0000313" key="3">
    <source>
        <dbReference type="Proteomes" id="UP000306192"/>
    </source>
</evidence>
<proteinExistence type="predicted"/>